<evidence type="ECO:0000259" key="1">
    <source>
        <dbReference type="Pfam" id="PF25319"/>
    </source>
</evidence>
<dbReference type="InterPro" id="IPR057522">
    <property type="entry name" value="HofO_C"/>
</dbReference>
<dbReference type="EMBL" id="CP074352">
    <property type="protein sequence ID" value="UYU32213.1"/>
    <property type="molecule type" value="Genomic_DNA"/>
</dbReference>
<organism evidence="2 3">
    <name type="scientific">Siccibacter colletis</name>
    <dbReference type="NCBI Taxonomy" id="1505757"/>
    <lineage>
        <taxon>Bacteria</taxon>
        <taxon>Pseudomonadati</taxon>
        <taxon>Pseudomonadota</taxon>
        <taxon>Gammaproteobacteria</taxon>
        <taxon>Enterobacterales</taxon>
        <taxon>Enterobacteriaceae</taxon>
        <taxon>Siccibacter</taxon>
    </lineage>
</organism>
<feature type="domain" description="DNA utilization protein HofO C-terminal" evidence="1">
    <location>
        <begin position="85"/>
        <end position="154"/>
    </location>
</feature>
<dbReference type="Pfam" id="PF25319">
    <property type="entry name" value="HofO"/>
    <property type="match status" value="1"/>
</dbReference>
<dbReference type="Proteomes" id="UP001156318">
    <property type="component" value="Chromosome"/>
</dbReference>
<name>A0ABY6JFH0_9ENTR</name>
<sequence>MHPFIETWLSLRAAPRIASGCLVIGVISVANAGLCLSLAANSEPAGLSRPEENARLKMRLQRLPSRHDLEVRLTRIMNSVPPASFQALSFCQRLGVSFVSWQPGEQSGGELVADAAWQAIPGLFGQLSQYALGVSHFSLAQAEGNLRLTLGLERIDAY</sequence>
<dbReference type="RefSeq" id="WP_051640514.1">
    <property type="nucleotide sequence ID" value="NZ_CP074352.1"/>
</dbReference>
<proteinExistence type="predicted"/>
<reference evidence="2 3" key="1">
    <citation type="submission" date="2021-05" db="EMBL/GenBank/DDBJ databases">
        <title>Isolation, identification, and the growth promoting effects of Pantoea dispersa strain YSD J2 from the aboveground leaves of Cyperus esculentus L.Var. Sativus.</title>
        <authorList>
            <person name="Wang S."/>
            <person name="Tang X.M."/>
            <person name="Huang Y.N."/>
        </authorList>
    </citation>
    <scope>NUCLEOTIDE SEQUENCE [LARGE SCALE GENOMIC DNA]</scope>
    <source>
        <strain evidence="3">YSD YN2</strain>
    </source>
</reference>
<gene>
    <name evidence="2" type="ORF">KFZ77_01445</name>
</gene>
<keyword evidence="3" id="KW-1185">Reference proteome</keyword>
<evidence type="ECO:0000313" key="2">
    <source>
        <dbReference type="EMBL" id="UYU32213.1"/>
    </source>
</evidence>
<evidence type="ECO:0000313" key="3">
    <source>
        <dbReference type="Proteomes" id="UP001156318"/>
    </source>
</evidence>
<protein>
    <recommendedName>
        <fullName evidence="1">DNA utilization protein HofO C-terminal domain-containing protein</fullName>
    </recommendedName>
</protein>
<accession>A0ABY6JFH0</accession>